<reference evidence="11" key="2">
    <citation type="submission" date="2020-11" db="EMBL/GenBank/DDBJ databases">
        <authorList>
            <consortium name="DOE Joint Genome Institute"/>
            <person name="Kuo A."/>
            <person name="Miyauchi S."/>
            <person name="Kiss E."/>
            <person name="Drula E."/>
            <person name="Kohler A."/>
            <person name="Sanchez-Garcia M."/>
            <person name="Andreopoulos B."/>
            <person name="Barry K.W."/>
            <person name="Bonito G."/>
            <person name="Buee M."/>
            <person name="Carver A."/>
            <person name="Chen C."/>
            <person name="Cichocki N."/>
            <person name="Clum A."/>
            <person name="Culley D."/>
            <person name="Crous P.W."/>
            <person name="Fauchery L."/>
            <person name="Girlanda M."/>
            <person name="Hayes R."/>
            <person name="Keri Z."/>
            <person name="Labutti K."/>
            <person name="Lipzen A."/>
            <person name="Lombard V."/>
            <person name="Magnuson J."/>
            <person name="Maillard F."/>
            <person name="Morin E."/>
            <person name="Murat C."/>
            <person name="Nolan M."/>
            <person name="Ohm R."/>
            <person name="Pangilinan J."/>
            <person name="Pereira M."/>
            <person name="Perotto S."/>
            <person name="Peter M."/>
            <person name="Riley R."/>
            <person name="Sitrit Y."/>
            <person name="Stielow B."/>
            <person name="Szollosi G."/>
            <person name="Zifcakova L."/>
            <person name="Stursova M."/>
            <person name="Spatafora J.W."/>
            <person name="Tedersoo L."/>
            <person name="Vaario L.-M."/>
            <person name="Yamada A."/>
            <person name="Yan M."/>
            <person name="Wang P."/>
            <person name="Xu J."/>
            <person name="Bruns T."/>
            <person name="Baldrian P."/>
            <person name="Vilgalys R."/>
            <person name="Henrissat B."/>
            <person name="Grigoriev I.V."/>
            <person name="Hibbett D."/>
            <person name="Nagy L.G."/>
            <person name="Martin F.M."/>
        </authorList>
    </citation>
    <scope>NUCLEOTIDE SEQUENCE</scope>
    <source>
        <strain evidence="11">UH-Tt-Lm1</strain>
    </source>
</reference>
<dbReference type="OrthoDB" id="338622at2759"/>
<keyword evidence="3" id="KW-0049">Antioxidant</keyword>
<evidence type="ECO:0000259" key="10">
    <source>
        <dbReference type="PROSITE" id="PS51352"/>
    </source>
</evidence>
<dbReference type="AlphaFoldDB" id="A0A9P6H3Z4"/>
<dbReference type="EC" id="1.11.1.24" evidence="1"/>
<dbReference type="GO" id="GO:0008379">
    <property type="term" value="F:thioredoxin peroxidase activity"/>
    <property type="evidence" value="ECO:0007669"/>
    <property type="project" value="TreeGrafter"/>
</dbReference>
<evidence type="ECO:0000256" key="1">
    <source>
        <dbReference type="ARBA" id="ARBA00013017"/>
    </source>
</evidence>
<accession>A0A9P6H3Z4</accession>
<dbReference type="InterPro" id="IPR050924">
    <property type="entry name" value="Peroxiredoxin_BCP/PrxQ"/>
</dbReference>
<sequence>MSPSPLIGKLAPAFTLKNHDGNDYEFKPESDAPTAIFFYPKSGSYGCTREACQFRDALVGSDAFKGSNLRVIGISPDSVEEQDTFVKKQKLTYPVLSDSAGEFRKSYGVGKGLLGLTEARVTYFIDSKGVVRDVLDATINYGGHVAFVNKCLAKYANEGRFPKDFVA</sequence>
<dbReference type="Proteomes" id="UP000736335">
    <property type="component" value="Unassembled WGS sequence"/>
</dbReference>
<evidence type="ECO:0000256" key="2">
    <source>
        <dbReference type="ARBA" id="ARBA00022559"/>
    </source>
</evidence>
<keyword evidence="2" id="KW-0575">Peroxidase</keyword>
<gene>
    <name evidence="11" type="ORF">BJ322DRAFT_1102233</name>
</gene>
<evidence type="ECO:0000256" key="8">
    <source>
        <dbReference type="ARBA" id="ARBA00038489"/>
    </source>
</evidence>
<dbReference type="InterPro" id="IPR036249">
    <property type="entry name" value="Thioredoxin-like_sf"/>
</dbReference>
<dbReference type="GO" id="GO:0034599">
    <property type="term" value="P:cellular response to oxidative stress"/>
    <property type="evidence" value="ECO:0007669"/>
    <property type="project" value="TreeGrafter"/>
</dbReference>
<comment type="catalytic activity">
    <reaction evidence="9">
        <text>a hydroperoxide + [thioredoxin]-dithiol = an alcohol + [thioredoxin]-disulfide + H2O</text>
        <dbReference type="Rhea" id="RHEA:62620"/>
        <dbReference type="Rhea" id="RHEA-COMP:10698"/>
        <dbReference type="Rhea" id="RHEA-COMP:10700"/>
        <dbReference type="ChEBI" id="CHEBI:15377"/>
        <dbReference type="ChEBI" id="CHEBI:29950"/>
        <dbReference type="ChEBI" id="CHEBI:30879"/>
        <dbReference type="ChEBI" id="CHEBI:35924"/>
        <dbReference type="ChEBI" id="CHEBI:50058"/>
        <dbReference type="EC" id="1.11.1.24"/>
    </reaction>
</comment>
<dbReference type="GO" id="GO:0045454">
    <property type="term" value="P:cell redox homeostasis"/>
    <property type="evidence" value="ECO:0007669"/>
    <property type="project" value="TreeGrafter"/>
</dbReference>
<evidence type="ECO:0000256" key="5">
    <source>
        <dbReference type="ARBA" id="ARBA00023157"/>
    </source>
</evidence>
<proteinExistence type="inferred from homology"/>
<keyword evidence="12" id="KW-1185">Reference proteome</keyword>
<evidence type="ECO:0000313" key="11">
    <source>
        <dbReference type="EMBL" id="KAF9778037.1"/>
    </source>
</evidence>
<comment type="caution">
    <text evidence="11">The sequence shown here is derived from an EMBL/GenBank/DDBJ whole genome shotgun (WGS) entry which is preliminary data.</text>
</comment>
<evidence type="ECO:0000313" key="12">
    <source>
        <dbReference type="Proteomes" id="UP000736335"/>
    </source>
</evidence>
<dbReference type="InterPro" id="IPR013766">
    <property type="entry name" value="Thioredoxin_domain"/>
</dbReference>
<keyword evidence="6" id="KW-0676">Redox-active center</keyword>
<comment type="similarity">
    <text evidence="8">Belongs to the peroxiredoxin family. BCP/PrxQ subfamily.</text>
</comment>
<evidence type="ECO:0000256" key="9">
    <source>
        <dbReference type="ARBA" id="ARBA00049091"/>
    </source>
</evidence>
<dbReference type="GO" id="GO:0005737">
    <property type="term" value="C:cytoplasm"/>
    <property type="evidence" value="ECO:0007669"/>
    <property type="project" value="TreeGrafter"/>
</dbReference>
<dbReference type="PROSITE" id="PS51352">
    <property type="entry name" value="THIOREDOXIN_2"/>
    <property type="match status" value="1"/>
</dbReference>
<name>A0A9P6H3Z4_9AGAM</name>
<evidence type="ECO:0000256" key="6">
    <source>
        <dbReference type="ARBA" id="ARBA00023284"/>
    </source>
</evidence>
<dbReference type="SUPFAM" id="SSF52833">
    <property type="entry name" value="Thioredoxin-like"/>
    <property type="match status" value="1"/>
</dbReference>
<organism evidence="11 12">
    <name type="scientific">Thelephora terrestris</name>
    <dbReference type="NCBI Taxonomy" id="56493"/>
    <lineage>
        <taxon>Eukaryota</taxon>
        <taxon>Fungi</taxon>
        <taxon>Dikarya</taxon>
        <taxon>Basidiomycota</taxon>
        <taxon>Agaricomycotina</taxon>
        <taxon>Agaricomycetes</taxon>
        <taxon>Thelephorales</taxon>
        <taxon>Thelephoraceae</taxon>
        <taxon>Thelephora</taxon>
    </lineage>
</organism>
<dbReference type="PANTHER" id="PTHR42801:SF4">
    <property type="entry name" value="AHPC_TSA FAMILY PROTEIN"/>
    <property type="match status" value="1"/>
</dbReference>
<dbReference type="PANTHER" id="PTHR42801">
    <property type="entry name" value="THIOREDOXIN-DEPENDENT PEROXIDE REDUCTASE"/>
    <property type="match status" value="1"/>
</dbReference>
<dbReference type="Pfam" id="PF00578">
    <property type="entry name" value="AhpC-TSA"/>
    <property type="match status" value="1"/>
</dbReference>
<feature type="domain" description="Thioredoxin" evidence="10">
    <location>
        <begin position="5"/>
        <end position="153"/>
    </location>
</feature>
<dbReference type="EMBL" id="WIUZ02000025">
    <property type="protein sequence ID" value="KAF9778037.1"/>
    <property type="molecule type" value="Genomic_DNA"/>
</dbReference>
<evidence type="ECO:0000256" key="3">
    <source>
        <dbReference type="ARBA" id="ARBA00022862"/>
    </source>
</evidence>
<keyword evidence="5" id="KW-1015">Disulfide bond</keyword>
<protein>
    <recommendedName>
        <fullName evidence="1">thioredoxin-dependent peroxiredoxin</fullName>
        <ecNumber evidence="1">1.11.1.24</ecNumber>
    </recommendedName>
    <alternativeName>
        <fullName evidence="7">Thioredoxin peroxidase</fullName>
    </alternativeName>
</protein>
<dbReference type="Gene3D" id="3.40.30.10">
    <property type="entry name" value="Glutaredoxin"/>
    <property type="match status" value="1"/>
</dbReference>
<keyword evidence="4" id="KW-0560">Oxidoreductase</keyword>
<reference evidence="11" key="1">
    <citation type="journal article" date="2020" name="Nat. Commun.">
        <title>Large-scale genome sequencing of mycorrhizal fungi provides insights into the early evolution of symbiotic traits.</title>
        <authorList>
            <person name="Miyauchi S."/>
            <person name="Kiss E."/>
            <person name="Kuo A."/>
            <person name="Drula E."/>
            <person name="Kohler A."/>
            <person name="Sanchez-Garcia M."/>
            <person name="Morin E."/>
            <person name="Andreopoulos B."/>
            <person name="Barry K.W."/>
            <person name="Bonito G."/>
            <person name="Buee M."/>
            <person name="Carver A."/>
            <person name="Chen C."/>
            <person name="Cichocki N."/>
            <person name="Clum A."/>
            <person name="Culley D."/>
            <person name="Crous P.W."/>
            <person name="Fauchery L."/>
            <person name="Girlanda M."/>
            <person name="Hayes R.D."/>
            <person name="Keri Z."/>
            <person name="LaButti K."/>
            <person name="Lipzen A."/>
            <person name="Lombard V."/>
            <person name="Magnuson J."/>
            <person name="Maillard F."/>
            <person name="Murat C."/>
            <person name="Nolan M."/>
            <person name="Ohm R.A."/>
            <person name="Pangilinan J."/>
            <person name="Pereira M.F."/>
            <person name="Perotto S."/>
            <person name="Peter M."/>
            <person name="Pfister S."/>
            <person name="Riley R."/>
            <person name="Sitrit Y."/>
            <person name="Stielow J.B."/>
            <person name="Szollosi G."/>
            <person name="Zifcakova L."/>
            <person name="Stursova M."/>
            <person name="Spatafora J.W."/>
            <person name="Tedersoo L."/>
            <person name="Vaario L.M."/>
            <person name="Yamada A."/>
            <person name="Yan M."/>
            <person name="Wang P."/>
            <person name="Xu J."/>
            <person name="Bruns T."/>
            <person name="Baldrian P."/>
            <person name="Vilgalys R."/>
            <person name="Dunand C."/>
            <person name="Henrissat B."/>
            <person name="Grigoriev I.V."/>
            <person name="Hibbett D."/>
            <person name="Nagy L.G."/>
            <person name="Martin F.M."/>
        </authorList>
    </citation>
    <scope>NUCLEOTIDE SEQUENCE</scope>
    <source>
        <strain evidence="11">UH-Tt-Lm1</strain>
    </source>
</reference>
<dbReference type="InterPro" id="IPR000866">
    <property type="entry name" value="AhpC/TSA"/>
</dbReference>
<evidence type="ECO:0000256" key="4">
    <source>
        <dbReference type="ARBA" id="ARBA00023002"/>
    </source>
</evidence>
<dbReference type="CDD" id="cd03017">
    <property type="entry name" value="PRX_BCP"/>
    <property type="match status" value="1"/>
</dbReference>
<evidence type="ECO:0000256" key="7">
    <source>
        <dbReference type="ARBA" id="ARBA00032824"/>
    </source>
</evidence>